<feature type="transmembrane region" description="Helical" evidence="4">
    <location>
        <begin position="168"/>
        <end position="187"/>
    </location>
</feature>
<feature type="transmembrane region" description="Helical" evidence="4">
    <location>
        <begin position="280"/>
        <end position="297"/>
    </location>
</feature>
<dbReference type="InterPro" id="IPR011701">
    <property type="entry name" value="MFS"/>
</dbReference>
<evidence type="ECO:0000259" key="5">
    <source>
        <dbReference type="PROSITE" id="PS50850"/>
    </source>
</evidence>
<dbReference type="InterPro" id="IPR036259">
    <property type="entry name" value="MFS_trans_sf"/>
</dbReference>
<feature type="transmembrane region" description="Helical" evidence="4">
    <location>
        <begin position="199"/>
        <end position="220"/>
    </location>
</feature>
<protein>
    <submittedName>
        <fullName evidence="6">Predicted arabinose efflux permease, MFS family</fullName>
    </submittedName>
</protein>
<dbReference type="PANTHER" id="PTHR23534:SF1">
    <property type="entry name" value="MAJOR FACILITATOR SUPERFAMILY PROTEIN"/>
    <property type="match status" value="1"/>
</dbReference>
<evidence type="ECO:0000256" key="1">
    <source>
        <dbReference type="ARBA" id="ARBA00022692"/>
    </source>
</evidence>
<dbReference type="STRING" id="1123029.SAMN02745172_02154"/>
<dbReference type="GO" id="GO:0022857">
    <property type="term" value="F:transmembrane transporter activity"/>
    <property type="evidence" value="ECO:0007669"/>
    <property type="project" value="InterPro"/>
</dbReference>
<feature type="domain" description="Major facilitator superfamily (MFS) profile" evidence="5">
    <location>
        <begin position="236"/>
        <end position="429"/>
    </location>
</feature>
<evidence type="ECO:0000256" key="4">
    <source>
        <dbReference type="SAM" id="Phobius"/>
    </source>
</evidence>
<proteinExistence type="predicted"/>
<evidence type="ECO:0000313" key="7">
    <source>
        <dbReference type="Proteomes" id="UP000186406"/>
    </source>
</evidence>
<dbReference type="PROSITE" id="PS50850">
    <property type="entry name" value="MFS"/>
    <property type="match status" value="1"/>
</dbReference>
<dbReference type="Gene3D" id="1.20.1250.20">
    <property type="entry name" value="MFS general substrate transporter like domains"/>
    <property type="match status" value="1"/>
</dbReference>
<feature type="transmembrane region" description="Helical" evidence="4">
    <location>
        <begin position="245"/>
        <end position="268"/>
    </location>
</feature>
<evidence type="ECO:0000256" key="2">
    <source>
        <dbReference type="ARBA" id="ARBA00022989"/>
    </source>
</evidence>
<feature type="transmembrane region" description="Helical" evidence="4">
    <location>
        <begin position="374"/>
        <end position="395"/>
    </location>
</feature>
<accession>A0A1M7ZL19</accession>
<dbReference type="AlphaFoldDB" id="A0A1M7ZL19"/>
<feature type="transmembrane region" description="Helical" evidence="4">
    <location>
        <begin position="45"/>
        <end position="68"/>
    </location>
</feature>
<feature type="transmembrane region" description="Helical" evidence="4">
    <location>
        <begin position="333"/>
        <end position="354"/>
    </location>
</feature>
<dbReference type="PANTHER" id="PTHR23534">
    <property type="entry name" value="MFS PERMEASE"/>
    <property type="match status" value="1"/>
</dbReference>
<keyword evidence="7" id="KW-1185">Reference proteome</keyword>
<name>A0A1M7ZL19_9HYPH</name>
<feature type="transmembrane region" description="Helical" evidence="4">
    <location>
        <begin position="107"/>
        <end position="124"/>
    </location>
</feature>
<dbReference type="EMBL" id="FRXO01000004">
    <property type="protein sequence ID" value="SHO65509.1"/>
    <property type="molecule type" value="Genomic_DNA"/>
</dbReference>
<keyword evidence="2 4" id="KW-1133">Transmembrane helix</keyword>
<dbReference type="InterPro" id="IPR020846">
    <property type="entry name" value="MFS_dom"/>
</dbReference>
<keyword evidence="3 4" id="KW-0472">Membrane</keyword>
<organism evidence="6 7">
    <name type="scientific">Pseudoxanthobacter soli DSM 19599</name>
    <dbReference type="NCBI Taxonomy" id="1123029"/>
    <lineage>
        <taxon>Bacteria</taxon>
        <taxon>Pseudomonadati</taxon>
        <taxon>Pseudomonadota</taxon>
        <taxon>Alphaproteobacteria</taxon>
        <taxon>Hyphomicrobiales</taxon>
        <taxon>Segnochrobactraceae</taxon>
        <taxon>Pseudoxanthobacter</taxon>
    </lineage>
</organism>
<keyword evidence="1 4" id="KW-0812">Transmembrane</keyword>
<dbReference type="Pfam" id="PF07690">
    <property type="entry name" value="MFS_1"/>
    <property type="match status" value="1"/>
</dbReference>
<feature type="transmembrane region" description="Helical" evidence="4">
    <location>
        <begin position="130"/>
        <end position="148"/>
    </location>
</feature>
<gene>
    <name evidence="6" type="ORF">SAMN02745172_02154</name>
</gene>
<dbReference type="SUPFAM" id="SSF103473">
    <property type="entry name" value="MFS general substrate transporter"/>
    <property type="match status" value="1"/>
</dbReference>
<feature type="transmembrane region" description="Helical" evidence="4">
    <location>
        <begin position="74"/>
        <end position="100"/>
    </location>
</feature>
<sequence length="429" mass="44470">MPNPRRFAIESDVRLGINGLIMTDDTARPVSVDAEGRLGRRNVRVLMAAQALGGASPSIVVSLGGLVGQMLAPSAALVTLPVSLFNLGLALGTLPAALVMRRFGRRNGYLLGAVFGAVAGLLAASGIVAGLFWLFCIGTMVAGFYAAYVQSYRFAAADAVPHDMRGVAISRVMIGGLAAAVIGPQLVIWTRDMLPGLPFAGSFLSQAAVALMALPILAMLRTPPVTVLRQGGGRPLGVILRSPRFLLALAAGIVSYGLMTFIMTAAPIAMVDCGHSVGEAALGIQWHVLAMFGPSFFTGRLIARFGKEVVTAAGLALIAAAAIVALGGLDLTAFWLSLVLLGVGWNFGFIGATAMITDCHTPQERAKVQGANDFLMFGAVAAASFLSGTLLNAAGWQTINLFVFPAVAVILVPLLLVAGLRHRAAPKSI</sequence>
<evidence type="ECO:0000313" key="6">
    <source>
        <dbReference type="EMBL" id="SHO65509.1"/>
    </source>
</evidence>
<reference evidence="6 7" key="1">
    <citation type="submission" date="2016-12" db="EMBL/GenBank/DDBJ databases">
        <authorList>
            <person name="Song W.-J."/>
            <person name="Kurnit D.M."/>
        </authorList>
    </citation>
    <scope>NUCLEOTIDE SEQUENCE [LARGE SCALE GENOMIC DNA]</scope>
    <source>
        <strain evidence="6 7">DSM 19599</strain>
    </source>
</reference>
<feature type="transmembrane region" description="Helical" evidence="4">
    <location>
        <begin position="401"/>
        <end position="420"/>
    </location>
</feature>
<evidence type="ECO:0000256" key="3">
    <source>
        <dbReference type="ARBA" id="ARBA00023136"/>
    </source>
</evidence>
<dbReference type="Proteomes" id="UP000186406">
    <property type="component" value="Unassembled WGS sequence"/>
</dbReference>
<feature type="transmembrane region" description="Helical" evidence="4">
    <location>
        <begin position="309"/>
        <end position="327"/>
    </location>
</feature>